<dbReference type="SUPFAM" id="SSF53756">
    <property type="entry name" value="UDP-Glycosyltransferase/glycogen phosphorylase"/>
    <property type="match status" value="1"/>
</dbReference>
<evidence type="ECO:0000313" key="3">
    <source>
        <dbReference type="EMBL" id="ANG62484.1"/>
    </source>
</evidence>
<dbReference type="STRING" id="1821621.A8C75_08265"/>
<dbReference type="InterPro" id="IPR001296">
    <property type="entry name" value="Glyco_trans_1"/>
</dbReference>
<feature type="domain" description="Glycosyltransferase subfamily 4-like N-terminal" evidence="2">
    <location>
        <begin position="19"/>
        <end position="169"/>
    </location>
</feature>
<sequence>MAFDALRICVIGPVPPPAGGMASQTAELCRLLKQEGARVTLVAVNPPYRPAWIGRWRGLRALFRLLPYLRALWCRLGRADVAHLMANSGWSWYLFATPAIWIAYLRGTPIVVNYRGGNAATFFDRAWPWIQPTLRRASACVVPSGFLAEVFARHQLSTCIIPNTLDPSRFFPANPAKPRVSPSSRAPIMLITRNLELIYGIDLALQALPAVQARFPGVRLLIAGSGPEQAALQCLAEDLGVADRVEFRGRLASQEVAELYRQADLLLNPSRVDNSPNSIIEALGSALPVVSTRAGGIPQLVTDGETALLVDLEDPATLAAAALRVLEDDDLRDRLKTAGLEFSRQFHWDSVKRDLLNTYQQVIETKNDHFK</sequence>
<reference evidence="4" key="1">
    <citation type="submission" date="2016-05" db="EMBL/GenBank/DDBJ databases">
        <authorList>
            <person name="Baek K."/>
            <person name="Yang S.-J."/>
        </authorList>
    </citation>
    <scope>NUCLEOTIDE SEQUENCE [LARGE SCALE GENOMIC DNA]</scope>
    <source>
        <strain evidence="4">ST58-10</strain>
    </source>
</reference>
<dbReference type="Proteomes" id="UP000078070">
    <property type="component" value="Chromosome"/>
</dbReference>
<evidence type="ECO:0000259" key="2">
    <source>
        <dbReference type="Pfam" id="PF13439"/>
    </source>
</evidence>
<proteinExistence type="predicted"/>
<dbReference type="Pfam" id="PF00534">
    <property type="entry name" value="Glycos_transf_1"/>
    <property type="match status" value="1"/>
</dbReference>
<evidence type="ECO:0000313" key="4">
    <source>
        <dbReference type="Proteomes" id="UP000078070"/>
    </source>
</evidence>
<reference evidence="3 4" key="2">
    <citation type="journal article" date="2018" name="Int. J. Syst. Evol. Microbiol.">
        <title>Marinobacterium aestuarii sp. nov., a benzene-degrading marine bacterium isolated from estuary sediment.</title>
        <authorList>
            <person name="Bae S.S."/>
            <person name="Jung J."/>
            <person name="Chung D."/>
            <person name="Baek K."/>
        </authorList>
    </citation>
    <scope>NUCLEOTIDE SEQUENCE [LARGE SCALE GENOMIC DNA]</scope>
    <source>
        <strain evidence="3 4">ST58-10</strain>
    </source>
</reference>
<dbReference type="InterPro" id="IPR028098">
    <property type="entry name" value="Glyco_trans_4-like_N"/>
</dbReference>
<protein>
    <submittedName>
        <fullName evidence="3">Glycosyl transferase family 1</fullName>
    </submittedName>
</protein>
<dbReference type="InterPro" id="IPR050194">
    <property type="entry name" value="Glycosyltransferase_grp1"/>
</dbReference>
<feature type="domain" description="Glycosyl transferase family 1" evidence="1">
    <location>
        <begin position="184"/>
        <end position="339"/>
    </location>
</feature>
<name>A0A1A9EWG1_9GAMM</name>
<keyword evidence="4" id="KW-1185">Reference proteome</keyword>
<dbReference type="AlphaFoldDB" id="A0A1A9EWG1"/>
<organism evidence="3 4">
    <name type="scientific">Marinobacterium aestuarii</name>
    <dbReference type="NCBI Taxonomy" id="1821621"/>
    <lineage>
        <taxon>Bacteria</taxon>
        <taxon>Pseudomonadati</taxon>
        <taxon>Pseudomonadota</taxon>
        <taxon>Gammaproteobacteria</taxon>
        <taxon>Oceanospirillales</taxon>
        <taxon>Oceanospirillaceae</taxon>
        <taxon>Marinobacterium</taxon>
    </lineage>
</organism>
<dbReference type="Pfam" id="PF13439">
    <property type="entry name" value="Glyco_transf_4"/>
    <property type="match status" value="1"/>
</dbReference>
<gene>
    <name evidence="3" type="ORF">A8C75_08265</name>
</gene>
<accession>A0A1A9EWG1</accession>
<dbReference type="PANTHER" id="PTHR45947">
    <property type="entry name" value="SULFOQUINOVOSYL TRANSFERASE SQD2"/>
    <property type="match status" value="1"/>
</dbReference>
<dbReference type="Gene3D" id="3.40.50.2000">
    <property type="entry name" value="Glycogen Phosphorylase B"/>
    <property type="match status" value="2"/>
</dbReference>
<keyword evidence="3" id="KW-0808">Transferase</keyword>
<dbReference type="PANTHER" id="PTHR45947:SF3">
    <property type="entry name" value="SULFOQUINOVOSYL TRANSFERASE SQD2"/>
    <property type="match status" value="1"/>
</dbReference>
<dbReference type="CDD" id="cd03801">
    <property type="entry name" value="GT4_PimA-like"/>
    <property type="match status" value="1"/>
</dbReference>
<dbReference type="KEGG" id="mars:A8C75_08265"/>
<dbReference type="GO" id="GO:0016758">
    <property type="term" value="F:hexosyltransferase activity"/>
    <property type="evidence" value="ECO:0007669"/>
    <property type="project" value="TreeGrafter"/>
</dbReference>
<evidence type="ECO:0000259" key="1">
    <source>
        <dbReference type="Pfam" id="PF00534"/>
    </source>
</evidence>
<dbReference type="EMBL" id="CP015839">
    <property type="protein sequence ID" value="ANG62484.1"/>
    <property type="molecule type" value="Genomic_DNA"/>
</dbReference>